<proteinExistence type="predicted"/>
<comment type="caution">
    <text evidence="1">The sequence shown here is derived from an EMBL/GenBank/DDBJ whole genome shotgun (WGS) entry which is preliminary data.</text>
</comment>
<dbReference type="Proteomes" id="UP000233618">
    <property type="component" value="Unassembled WGS sequence"/>
</dbReference>
<dbReference type="EMBL" id="MVDE01000001">
    <property type="protein sequence ID" value="PKQ69397.1"/>
    <property type="molecule type" value="Genomic_DNA"/>
</dbReference>
<dbReference type="AlphaFoldDB" id="A0A2N3IGG6"/>
<protein>
    <submittedName>
        <fullName evidence="1">Uncharacterized protein</fullName>
    </submittedName>
</protein>
<keyword evidence="2" id="KW-1185">Reference proteome</keyword>
<reference evidence="1 2" key="1">
    <citation type="journal article" date="2017" name="Front. Microbiol.">
        <title>Labilibaculum manganireducens gen. nov., sp. nov. and Labilibaculum filiforme sp. nov., Novel Bacteroidetes Isolated from Subsurface Sediments of the Baltic Sea.</title>
        <authorList>
            <person name="Vandieken V."/>
            <person name="Marshall I.P."/>
            <person name="Niemann H."/>
            <person name="Engelen B."/>
            <person name="Cypionka H."/>
        </authorList>
    </citation>
    <scope>NUCLEOTIDE SEQUENCE [LARGE SCALE GENOMIC DNA]</scope>
    <source>
        <strain evidence="1 2">59.10-2M</strain>
    </source>
</reference>
<dbReference type="RefSeq" id="WP_101307807.1">
    <property type="nucleotide sequence ID" value="NZ_MVDE01000001.1"/>
</dbReference>
<evidence type="ECO:0000313" key="1">
    <source>
        <dbReference type="EMBL" id="PKQ69397.1"/>
    </source>
</evidence>
<gene>
    <name evidence="1" type="ORF">BZG01_00215</name>
</gene>
<sequence>MTNQSGKKQEPRTTLVYKGETYPFYITNRGRYDFENSGHSDEALRAGNTGSMLAQIYHQLRDCAKRASMQFDDSFEDFIDNSDRHIFDVFEKLLEAKKQMPQEDIEKKV</sequence>
<organism evidence="1 2">
    <name type="scientific">Labilibaculum manganireducens</name>
    <dbReference type="NCBI Taxonomy" id="1940525"/>
    <lineage>
        <taxon>Bacteria</taxon>
        <taxon>Pseudomonadati</taxon>
        <taxon>Bacteroidota</taxon>
        <taxon>Bacteroidia</taxon>
        <taxon>Marinilabiliales</taxon>
        <taxon>Marinifilaceae</taxon>
        <taxon>Labilibaculum</taxon>
    </lineage>
</organism>
<name>A0A2N3IGG6_9BACT</name>
<evidence type="ECO:0000313" key="2">
    <source>
        <dbReference type="Proteomes" id="UP000233618"/>
    </source>
</evidence>
<accession>A0A2N3IGG6</accession>